<dbReference type="SUPFAM" id="SSF56784">
    <property type="entry name" value="HAD-like"/>
    <property type="match status" value="1"/>
</dbReference>
<gene>
    <name evidence="1" type="ORF">DOK78_000459</name>
</gene>
<dbReference type="RefSeq" id="WP_207941938.1">
    <property type="nucleotide sequence ID" value="NZ_CP147251.1"/>
</dbReference>
<dbReference type="Proteomes" id="UP000664701">
    <property type="component" value="Chromosome"/>
</dbReference>
<evidence type="ECO:0008006" key="3">
    <source>
        <dbReference type="Google" id="ProtNLM"/>
    </source>
</evidence>
<dbReference type="InterPro" id="IPR023214">
    <property type="entry name" value="HAD_sf"/>
</dbReference>
<protein>
    <recommendedName>
        <fullName evidence="3">HAD family hydrolase</fullName>
    </recommendedName>
</protein>
<dbReference type="PANTHER" id="PTHR10000:SF53">
    <property type="entry name" value="5-AMINO-6-(5-PHOSPHO-D-RIBITYLAMINO)URACIL PHOSPHATASE YBJI-RELATED"/>
    <property type="match status" value="1"/>
</dbReference>
<evidence type="ECO:0000313" key="1">
    <source>
        <dbReference type="EMBL" id="WYJ75871.1"/>
    </source>
</evidence>
<reference evidence="1 2" key="2">
    <citation type="submission" date="2024-03" db="EMBL/GenBank/DDBJ databases">
        <title>The Genome Sequence of Enterococcus sp. DIV2402.</title>
        <authorList>
            <consortium name="The Broad Institute Genomics Platform"/>
            <consortium name="The Broad Institute Microbial Omics Core"/>
            <consortium name="The Broad Institute Genomic Center for Infectious Diseases"/>
            <person name="Earl A."/>
            <person name="Manson A."/>
            <person name="Gilmore M."/>
            <person name="Schwartman J."/>
            <person name="Shea T."/>
            <person name="Abouelleil A."/>
            <person name="Cao P."/>
            <person name="Chapman S."/>
            <person name="Cusick C."/>
            <person name="Young S."/>
            <person name="Neafsey D."/>
            <person name="Nusbaum C."/>
            <person name="Birren B."/>
        </authorList>
    </citation>
    <scope>NUCLEOTIDE SEQUENCE [LARGE SCALE GENOMIC DNA]</scope>
    <source>
        <strain evidence="1 2">DIV2402</strain>
    </source>
</reference>
<keyword evidence="2" id="KW-1185">Reference proteome</keyword>
<dbReference type="PANTHER" id="PTHR10000">
    <property type="entry name" value="PHOSPHOSERINE PHOSPHATASE"/>
    <property type="match status" value="1"/>
</dbReference>
<organism evidence="1 2">
    <name type="scientific">Candidatus Enterococcus lowellii</name>
    <dbReference type="NCBI Taxonomy" id="2230877"/>
    <lineage>
        <taxon>Bacteria</taxon>
        <taxon>Bacillati</taxon>
        <taxon>Bacillota</taxon>
        <taxon>Bacilli</taxon>
        <taxon>Lactobacillales</taxon>
        <taxon>Enterococcaceae</taxon>
        <taxon>Enterococcus</taxon>
    </lineage>
</organism>
<sequence>MVQLVAVDMDGTFLTADKTYDRGRFEKILAELKQRQIKFVVASGNQYAQLTSFFPESQELTFVAENGVLIYDQNELIRESHFEKETLISMIHFLRENYPEVNMVLNSIQSAYMERHLPAEFQQFVAFYCHALEKVDDLLALDFEKEKYVKFALGVPTAQTEEIARAISAAFPDKAQAVSSGHGSVDIILPHYHKANGLKFLADYWQIDPQDMMAFGDGHNDLEMLAYVGHSYAMANGAPAVLQTAKFIAPSNNESGVLQVLEDFLSQ</sequence>
<dbReference type="CDD" id="cd07518">
    <property type="entry name" value="HAD_YbiV-Like"/>
    <property type="match status" value="1"/>
</dbReference>
<dbReference type="SFLD" id="SFLDG01140">
    <property type="entry name" value="C2.B:_Phosphomannomutase_and_P"/>
    <property type="match status" value="1"/>
</dbReference>
<evidence type="ECO:0000313" key="2">
    <source>
        <dbReference type="Proteomes" id="UP000664701"/>
    </source>
</evidence>
<dbReference type="Gene3D" id="3.40.50.1000">
    <property type="entry name" value="HAD superfamily/HAD-like"/>
    <property type="match status" value="1"/>
</dbReference>
<dbReference type="Pfam" id="PF08282">
    <property type="entry name" value="Hydrolase_3"/>
    <property type="match status" value="1"/>
</dbReference>
<dbReference type="EMBL" id="CP147251">
    <property type="protein sequence ID" value="WYJ75871.1"/>
    <property type="molecule type" value="Genomic_DNA"/>
</dbReference>
<dbReference type="InterPro" id="IPR036412">
    <property type="entry name" value="HAD-like_sf"/>
</dbReference>
<dbReference type="InterPro" id="IPR000150">
    <property type="entry name" value="Cof"/>
</dbReference>
<accession>A0ABZ2SJ50</accession>
<dbReference type="PROSITE" id="PS01229">
    <property type="entry name" value="COF_2"/>
    <property type="match status" value="1"/>
</dbReference>
<reference evidence="1 2" key="1">
    <citation type="submission" date="2021-03" db="EMBL/GenBank/DDBJ databases">
        <authorList>
            <person name="Gilmore M.S."/>
            <person name="Schwartzman J."/>
            <person name="Van Tyne D."/>
            <person name="Martin M."/>
            <person name="Earl A.M."/>
            <person name="Manson A.L."/>
            <person name="Straub T."/>
            <person name="Salamzade R."/>
            <person name="Saavedra J."/>
            <person name="Lebreton F."/>
            <person name="Prichula J."/>
            <person name="Schaufler K."/>
            <person name="Gaca A."/>
            <person name="Sgardioli B."/>
            <person name="Wagenaar J."/>
            <person name="Strong T."/>
        </authorList>
    </citation>
    <scope>NUCLEOTIDE SEQUENCE [LARGE SCALE GENOMIC DNA]</scope>
    <source>
        <strain evidence="1 2">DIV2402</strain>
    </source>
</reference>
<dbReference type="Gene3D" id="3.30.1240.10">
    <property type="match status" value="1"/>
</dbReference>
<dbReference type="InterPro" id="IPR006379">
    <property type="entry name" value="HAD-SF_hydro_IIB"/>
</dbReference>
<dbReference type="NCBIfam" id="TIGR01484">
    <property type="entry name" value="HAD-SF-IIB"/>
    <property type="match status" value="1"/>
</dbReference>
<name>A0ABZ2SJ50_9ENTE</name>
<dbReference type="SFLD" id="SFLDG01144">
    <property type="entry name" value="C2.B.4:_PGP_Like"/>
    <property type="match status" value="1"/>
</dbReference>
<proteinExistence type="predicted"/>
<dbReference type="SFLD" id="SFLDS00003">
    <property type="entry name" value="Haloacid_Dehalogenase"/>
    <property type="match status" value="1"/>
</dbReference>
<dbReference type="NCBIfam" id="TIGR00099">
    <property type="entry name" value="Cof-subfamily"/>
    <property type="match status" value="1"/>
</dbReference>